<evidence type="ECO:0000313" key="3">
    <source>
        <dbReference type="Proteomes" id="UP000824229"/>
    </source>
</evidence>
<dbReference type="InterPro" id="IPR038750">
    <property type="entry name" value="YczE/YyaS-like"/>
</dbReference>
<protein>
    <recommendedName>
        <fullName evidence="4">YitT family protein</fullName>
    </recommendedName>
</protein>
<feature type="transmembrane region" description="Helical" evidence="1">
    <location>
        <begin position="156"/>
        <end position="184"/>
    </location>
</feature>
<evidence type="ECO:0008006" key="4">
    <source>
        <dbReference type="Google" id="ProtNLM"/>
    </source>
</evidence>
<keyword evidence="1" id="KW-0812">Transmembrane</keyword>
<reference evidence="2" key="1">
    <citation type="journal article" date="2021" name="PeerJ">
        <title>Extensive microbial diversity within the chicken gut microbiome revealed by metagenomics and culture.</title>
        <authorList>
            <person name="Gilroy R."/>
            <person name="Ravi A."/>
            <person name="Getino M."/>
            <person name="Pursley I."/>
            <person name="Horton D.L."/>
            <person name="Alikhan N.F."/>
            <person name="Baker D."/>
            <person name="Gharbi K."/>
            <person name="Hall N."/>
            <person name="Watson M."/>
            <person name="Adriaenssens E.M."/>
            <person name="Foster-Nyarko E."/>
            <person name="Jarju S."/>
            <person name="Secka A."/>
            <person name="Antonio M."/>
            <person name="Oren A."/>
            <person name="Chaudhuri R.R."/>
            <person name="La Ragione R."/>
            <person name="Hildebrand F."/>
            <person name="Pallen M.J."/>
        </authorList>
    </citation>
    <scope>NUCLEOTIDE SEQUENCE</scope>
    <source>
        <strain evidence="2">B5-657</strain>
    </source>
</reference>
<name>A0A9E2KA37_9FIRM</name>
<sequence>MKNKRIIRWILFIVGIVVLTFGARIILLSNLGVGGLDAVAIGLAEWTGMSIGTLIILLGITLIIIGGCINKHLDISPIGVSFIIGWAYDGWGRLLFNQLSSPTHKPYTGYVFLIGILIAPIGAALYILSKISVGPVDYVMLAIRKRYSSSIQSSRVLLESTFVLIGWLVGGPIGVGTICIMLFWGPILQLYLKGLEGVLKKYTS</sequence>
<feature type="transmembrane region" description="Helical" evidence="1">
    <location>
        <begin position="46"/>
        <end position="65"/>
    </location>
</feature>
<feature type="transmembrane region" description="Helical" evidence="1">
    <location>
        <begin position="7"/>
        <end position="26"/>
    </location>
</feature>
<gene>
    <name evidence="2" type="ORF">H9872_00600</name>
</gene>
<dbReference type="AlphaFoldDB" id="A0A9E2KA37"/>
<accession>A0A9E2KA37</accession>
<dbReference type="PANTHER" id="PTHR40078">
    <property type="entry name" value="INTEGRAL MEMBRANE PROTEIN-RELATED"/>
    <property type="match status" value="1"/>
</dbReference>
<keyword evidence="1" id="KW-0472">Membrane</keyword>
<comment type="caution">
    <text evidence="2">The sequence shown here is derived from an EMBL/GenBank/DDBJ whole genome shotgun (WGS) entry which is preliminary data.</text>
</comment>
<dbReference type="EMBL" id="JAHLFQ010000012">
    <property type="protein sequence ID" value="MBU3803243.1"/>
    <property type="molecule type" value="Genomic_DNA"/>
</dbReference>
<keyword evidence="1" id="KW-1133">Transmembrane helix</keyword>
<reference evidence="2" key="2">
    <citation type="submission" date="2021-04" db="EMBL/GenBank/DDBJ databases">
        <authorList>
            <person name="Gilroy R."/>
        </authorList>
    </citation>
    <scope>NUCLEOTIDE SEQUENCE</scope>
    <source>
        <strain evidence="2">B5-657</strain>
    </source>
</reference>
<dbReference type="PANTHER" id="PTHR40078:SF1">
    <property type="entry name" value="INTEGRAL MEMBRANE PROTEIN"/>
    <property type="match status" value="1"/>
</dbReference>
<feature type="transmembrane region" description="Helical" evidence="1">
    <location>
        <begin position="72"/>
        <end position="88"/>
    </location>
</feature>
<evidence type="ECO:0000313" key="2">
    <source>
        <dbReference type="EMBL" id="MBU3803243.1"/>
    </source>
</evidence>
<organism evidence="2 3">
    <name type="scientific">Candidatus Cellulosilyticum pullistercoris</name>
    <dbReference type="NCBI Taxonomy" id="2838521"/>
    <lineage>
        <taxon>Bacteria</taxon>
        <taxon>Bacillati</taxon>
        <taxon>Bacillota</taxon>
        <taxon>Clostridia</taxon>
        <taxon>Lachnospirales</taxon>
        <taxon>Cellulosilyticaceae</taxon>
        <taxon>Cellulosilyticum</taxon>
    </lineage>
</organism>
<dbReference type="Pfam" id="PF19700">
    <property type="entry name" value="DUF6198"/>
    <property type="match status" value="1"/>
</dbReference>
<feature type="transmembrane region" description="Helical" evidence="1">
    <location>
        <begin position="108"/>
        <end position="128"/>
    </location>
</feature>
<evidence type="ECO:0000256" key="1">
    <source>
        <dbReference type="SAM" id="Phobius"/>
    </source>
</evidence>
<proteinExistence type="predicted"/>
<dbReference type="Proteomes" id="UP000824229">
    <property type="component" value="Unassembled WGS sequence"/>
</dbReference>